<organism evidence="5">
    <name type="scientific">Chromera velia CCMP2878</name>
    <dbReference type="NCBI Taxonomy" id="1169474"/>
    <lineage>
        <taxon>Eukaryota</taxon>
        <taxon>Sar</taxon>
        <taxon>Alveolata</taxon>
        <taxon>Colpodellida</taxon>
        <taxon>Chromeraceae</taxon>
        <taxon>Chromera</taxon>
    </lineage>
</organism>
<keyword evidence="2" id="KW-0067">ATP-binding</keyword>
<dbReference type="GO" id="GO:0051598">
    <property type="term" value="P:meiotic recombination checkpoint signaling"/>
    <property type="evidence" value="ECO:0007669"/>
    <property type="project" value="TreeGrafter"/>
</dbReference>
<evidence type="ECO:0000256" key="3">
    <source>
        <dbReference type="SAM" id="MobiDB-lite"/>
    </source>
</evidence>
<dbReference type="InterPro" id="IPR003959">
    <property type="entry name" value="ATPase_AAA_core"/>
</dbReference>
<dbReference type="Pfam" id="PF00004">
    <property type="entry name" value="AAA"/>
    <property type="match status" value="1"/>
</dbReference>
<dbReference type="PANTHER" id="PTHR45991:SF1">
    <property type="entry name" value="PACHYTENE CHECKPOINT PROTEIN 2 HOMOLOG"/>
    <property type="match status" value="1"/>
</dbReference>
<keyword evidence="1" id="KW-0547">Nucleotide-binding</keyword>
<evidence type="ECO:0000256" key="2">
    <source>
        <dbReference type="ARBA" id="ARBA00022840"/>
    </source>
</evidence>
<dbReference type="GO" id="GO:0005694">
    <property type="term" value="C:chromosome"/>
    <property type="evidence" value="ECO:0007669"/>
    <property type="project" value="TreeGrafter"/>
</dbReference>
<dbReference type="InterPro" id="IPR001270">
    <property type="entry name" value="ClpA/B"/>
</dbReference>
<sequence length="581" mass="63435">MSCERDPLERNGGGQLGTGQRVAEVSTNSADDLQGSSKRVKLCVEVAIKASSTAENQSICKRLTSFFSKNIFITLGTITSKEIESSDPKLGKHLEFVTIERPSPPPLPECLFLDPSILGLDREEREGVDASMTDESLETGQTEETETGNSFLFDDCECRFFCFRLNDEPGMEEEAEDAEDDSVPVCKQWQLPNREFSGVWETLHFETRIKQRLLDYAEAAMAFAEVGVDPKVITWNRVVLLHGPPGTGKTTLAKAVAHKLSIRLGARYPAGGQLLEINAHSLFSKWFSESGKMVMKLFGQIREKLEDTESFVVVLIDEVESLSASRQAASNEPTDSIRAVNALLTQVDALRFFPNSMVVTTSNITGKIDVAFIDRADIKQYVGNPGVAARFEILKSCVDHLMAVGVLSRKLSVRPHSASNTGTEIETGTQGGDCQGVGMFEESVELPAETLLPDFWARLGKAGGNRQSRAETLACLWKKALTRISERALNPLPCLLRLVAVAAEGFSGRALRKLPLGAKFEMSPGMHTLPVGAFLFHLLVAVDAERRAREEMNAGVAQGEGSSSAVLLNTGAGKDRIHLLE</sequence>
<dbReference type="PRINTS" id="PR00300">
    <property type="entry name" value="CLPPROTEASEA"/>
</dbReference>
<dbReference type="GO" id="GO:0007131">
    <property type="term" value="P:reciprocal meiotic recombination"/>
    <property type="evidence" value="ECO:0007669"/>
    <property type="project" value="TreeGrafter"/>
</dbReference>
<evidence type="ECO:0000256" key="1">
    <source>
        <dbReference type="ARBA" id="ARBA00022741"/>
    </source>
</evidence>
<dbReference type="PhylomeDB" id="A0A0G4I6H8"/>
<evidence type="ECO:0000259" key="4">
    <source>
        <dbReference type="SMART" id="SM00382"/>
    </source>
</evidence>
<accession>A0A0G4I6H8</accession>
<gene>
    <name evidence="5" type="ORF">Cvel_11398</name>
</gene>
<dbReference type="SMART" id="SM00382">
    <property type="entry name" value="AAA"/>
    <property type="match status" value="1"/>
</dbReference>
<feature type="domain" description="AAA+ ATPase" evidence="4">
    <location>
        <begin position="235"/>
        <end position="386"/>
    </location>
</feature>
<dbReference type="Gene3D" id="3.40.50.300">
    <property type="entry name" value="P-loop containing nucleotide triphosphate hydrolases"/>
    <property type="match status" value="1"/>
</dbReference>
<dbReference type="AlphaFoldDB" id="A0A0G4I6H8"/>
<dbReference type="InterPro" id="IPR027417">
    <property type="entry name" value="P-loop_NTPase"/>
</dbReference>
<protein>
    <recommendedName>
        <fullName evidence="4">AAA+ ATPase domain-containing protein</fullName>
    </recommendedName>
</protein>
<dbReference type="EMBL" id="CDMZ01005307">
    <property type="protein sequence ID" value="CEM52618.1"/>
    <property type="molecule type" value="Genomic_DNA"/>
</dbReference>
<dbReference type="GO" id="GO:0016887">
    <property type="term" value="F:ATP hydrolysis activity"/>
    <property type="evidence" value="ECO:0007669"/>
    <property type="project" value="InterPro"/>
</dbReference>
<evidence type="ECO:0000313" key="5">
    <source>
        <dbReference type="EMBL" id="CEM52618.1"/>
    </source>
</evidence>
<name>A0A0G4I6H8_9ALVE</name>
<dbReference type="PANTHER" id="PTHR45991">
    <property type="entry name" value="PACHYTENE CHECKPOINT PROTEIN 2"/>
    <property type="match status" value="1"/>
</dbReference>
<feature type="compositionally biased region" description="Acidic residues" evidence="3">
    <location>
        <begin position="135"/>
        <end position="146"/>
    </location>
</feature>
<dbReference type="SUPFAM" id="SSF52540">
    <property type="entry name" value="P-loop containing nucleoside triphosphate hydrolases"/>
    <property type="match status" value="1"/>
</dbReference>
<dbReference type="VEuPathDB" id="CryptoDB:Cvel_11398"/>
<dbReference type="InterPro" id="IPR044539">
    <property type="entry name" value="Pch2-like"/>
</dbReference>
<proteinExistence type="predicted"/>
<dbReference type="GO" id="GO:0005524">
    <property type="term" value="F:ATP binding"/>
    <property type="evidence" value="ECO:0007669"/>
    <property type="project" value="UniProtKB-KW"/>
</dbReference>
<dbReference type="GO" id="GO:0005634">
    <property type="term" value="C:nucleus"/>
    <property type="evidence" value="ECO:0007669"/>
    <property type="project" value="TreeGrafter"/>
</dbReference>
<dbReference type="InterPro" id="IPR003593">
    <property type="entry name" value="AAA+_ATPase"/>
</dbReference>
<feature type="region of interest" description="Disordered" evidence="3">
    <location>
        <begin position="127"/>
        <end position="146"/>
    </location>
</feature>
<feature type="region of interest" description="Disordered" evidence="3">
    <location>
        <begin position="1"/>
        <end position="30"/>
    </location>
</feature>
<reference evidence="5" key="1">
    <citation type="submission" date="2014-11" db="EMBL/GenBank/DDBJ databases">
        <authorList>
            <person name="Otto D Thomas"/>
            <person name="Naeem Raeece"/>
        </authorList>
    </citation>
    <scope>NUCLEOTIDE SEQUENCE</scope>
</reference>